<organism evidence="1 2">
    <name type="scientific">Vaccinium darrowii</name>
    <dbReference type="NCBI Taxonomy" id="229202"/>
    <lineage>
        <taxon>Eukaryota</taxon>
        <taxon>Viridiplantae</taxon>
        <taxon>Streptophyta</taxon>
        <taxon>Embryophyta</taxon>
        <taxon>Tracheophyta</taxon>
        <taxon>Spermatophyta</taxon>
        <taxon>Magnoliopsida</taxon>
        <taxon>eudicotyledons</taxon>
        <taxon>Gunneridae</taxon>
        <taxon>Pentapetalae</taxon>
        <taxon>asterids</taxon>
        <taxon>Ericales</taxon>
        <taxon>Ericaceae</taxon>
        <taxon>Vaccinioideae</taxon>
        <taxon>Vaccinieae</taxon>
        <taxon>Vaccinium</taxon>
    </lineage>
</organism>
<reference evidence="1 2" key="1">
    <citation type="journal article" date="2021" name="Hortic Res">
        <title>High-quality reference genome and annotation aids understanding of berry development for evergreen blueberry (Vaccinium darrowii).</title>
        <authorList>
            <person name="Yu J."/>
            <person name="Hulse-Kemp A.M."/>
            <person name="Babiker E."/>
            <person name="Staton M."/>
        </authorList>
    </citation>
    <scope>NUCLEOTIDE SEQUENCE [LARGE SCALE GENOMIC DNA]</scope>
    <source>
        <strain evidence="2">cv. NJ 8807/NJ 8810</strain>
        <tissue evidence="1">Young leaf</tissue>
    </source>
</reference>
<proteinExistence type="predicted"/>
<comment type="caution">
    <text evidence="1">The sequence shown here is derived from an EMBL/GenBank/DDBJ whole genome shotgun (WGS) entry which is preliminary data.</text>
</comment>
<evidence type="ECO:0000313" key="2">
    <source>
        <dbReference type="Proteomes" id="UP000828048"/>
    </source>
</evidence>
<keyword evidence="2" id="KW-1185">Reference proteome</keyword>
<evidence type="ECO:0000313" key="1">
    <source>
        <dbReference type="EMBL" id="KAH7852172.1"/>
    </source>
</evidence>
<dbReference type="Proteomes" id="UP000828048">
    <property type="component" value="Chromosome 8"/>
</dbReference>
<sequence>MIPDLGYFGGACFVAMVTVAIFHFIHKWRNPTCMNGRLPPGSMGLPIIGETIQFFIPTNSLDVPAFLSKRIKKYGPVFRTSLVGRPVVVSADPDFSHYILQQEGRLVEFWYTDSFNKLFGQAGVTAFGLFHKYVRTLVLNKFGPEALKQKLLPELEEMWVQALEDWKARDYVEVKQSLSTMMFDFVAKALFGYEPDKSGEDMSKNLNKFTEGLMSIPLNIPGTSFHRCWQGQKKLLKLIKDAIQERRVHPEKLKGDFLDQMLDDMKQHKFITDNTISFLIFGLLLATVESMSSTITVTIKLLIEHPHVVKELMKEHEEILKNKENQEARITWAEYKSMTFTMQVIQESLRLANIAPGILRRTIKDIEVNGYAVPKGWTIYVAPAAIHLNPETYKDPLSFNPWRWKNLEASATQKNFIPFGGGSRQCAGAEFSKLLLALCIHQLVTKYRWTKVKGGDIIRSPTVSFGNGYFIKVTDK</sequence>
<dbReference type="EMBL" id="CM037158">
    <property type="protein sequence ID" value="KAH7852172.1"/>
    <property type="molecule type" value="Genomic_DNA"/>
</dbReference>
<accession>A0ACB7YEW2</accession>
<gene>
    <name evidence="1" type="ORF">Vadar_021403</name>
</gene>
<protein>
    <submittedName>
        <fullName evidence="1">Uncharacterized protein</fullName>
    </submittedName>
</protein>
<name>A0ACB7YEW2_9ERIC</name>